<accession>A0A814EYN5</accession>
<evidence type="ECO:0000313" key="2">
    <source>
        <dbReference type="Proteomes" id="UP000663879"/>
    </source>
</evidence>
<gene>
    <name evidence="1" type="ORF">OXX778_LOCUS15162</name>
</gene>
<dbReference type="Proteomes" id="UP000663879">
    <property type="component" value="Unassembled WGS sequence"/>
</dbReference>
<sequence>MIILNDKLYFQIQIFKIADFNENYHAYQIKKTEENLLISTDSLYYHHPFDAYNGELKTDLIFEQDNSQNNTNNIQNDEEEAFKNSENQDLVNKIRQILNEQKNLKNIPEFNSKNFRIWRQGVIRLIGSLLMLENNNSPSKQVCIEYAKALIISFPCLKNNDTQNGFEHIYNPETNSGFLAWYIRNNRSKNPFIKTRVYKRKIDETENEETYSSLSIEEKEDLILFAKNKFINIDEDKRDTVNSHVRPRGLKS</sequence>
<keyword evidence="2" id="KW-1185">Reference proteome</keyword>
<comment type="caution">
    <text evidence="1">The sequence shown here is derived from an EMBL/GenBank/DDBJ whole genome shotgun (WGS) entry which is preliminary data.</text>
</comment>
<proteinExistence type="predicted"/>
<evidence type="ECO:0000313" key="1">
    <source>
        <dbReference type="EMBL" id="CAF0975785.1"/>
    </source>
</evidence>
<reference evidence="1" key="1">
    <citation type="submission" date="2021-02" db="EMBL/GenBank/DDBJ databases">
        <authorList>
            <person name="Nowell W R."/>
        </authorList>
    </citation>
    <scope>NUCLEOTIDE SEQUENCE</scope>
    <source>
        <strain evidence="1">Ploen Becks lab</strain>
    </source>
</reference>
<dbReference type="EMBL" id="CAJNOC010003277">
    <property type="protein sequence ID" value="CAF0975785.1"/>
    <property type="molecule type" value="Genomic_DNA"/>
</dbReference>
<organism evidence="1 2">
    <name type="scientific">Brachionus calyciflorus</name>
    <dbReference type="NCBI Taxonomy" id="104777"/>
    <lineage>
        <taxon>Eukaryota</taxon>
        <taxon>Metazoa</taxon>
        <taxon>Spiralia</taxon>
        <taxon>Gnathifera</taxon>
        <taxon>Rotifera</taxon>
        <taxon>Eurotatoria</taxon>
        <taxon>Monogononta</taxon>
        <taxon>Pseudotrocha</taxon>
        <taxon>Ploima</taxon>
        <taxon>Brachionidae</taxon>
        <taxon>Brachionus</taxon>
    </lineage>
</organism>
<name>A0A814EYN5_9BILA</name>
<dbReference type="AlphaFoldDB" id="A0A814EYN5"/>
<dbReference type="OrthoDB" id="8963080at2759"/>
<protein>
    <submittedName>
        <fullName evidence="1">Uncharacterized protein</fullName>
    </submittedName>
</protein>